<dbReference type="EMBL" id="BFAD01000019">
    <property type="protein sequence ID" value="GBE90164.1"/>
    <property type="molecule type" value="Genomic_DNA"/>
</dbReference>
<organism evidence="2 3">
    <name type="scientific">Sparassis crispa</name>
    <dbReference type="NCBI Taxonomy" id="139825"/>
    <lineage>
        <taxon>Eukaryota</taxon>
        <taxon>Fungi</taxon>
        <taxon>Dikarya</taxon>
        <taxon>Basidiomycota</taxon>
        <taxon>Agaricomycotina</taxon>
        <taxon>Agaricomycetes</taxon>
        <taxon>Polyporales</taxon>
        <taxon>Sparassidaceae</taxon>
        <taxon>Sparassis</taxon>
    </lineage>
</organism>
<accession>A0A401H6X1</accession>
<sequence>MPKASSERVRRAGKRDVTISDLQRLLVTSEMEVADLRERIKEMKERYKRERASLEAESDEEWDVIRRAARGDDNAWPQMRRLESDIPEETPVLHILSSSPASSSG</sequence>
<name>A0A401H6X1_9APHY</name>
<evidence type="ECO:0000256" key="1">
    <source>
        <dbReference type="SAM" id="Coils"/>
    </source>
</evidence>
<gene>
    <name evidence="2" type="ORF">SCP_1900130</name>
</gene>
<dbReference type="GeneID" id="38787081"/>
<dbReference type="AlphaFoldDB" id="A0A401H6X1"/>
<evidence type="ECO:0000313" key="2">
    <source>
        <dbReference type="EMBL" id="GBE90164.1"/>
    </source>
</evidence>
<keyword evidence="1" id="KW-0175">Coiled coil</keyword>
<comment type="caution">
    <text evidence="2">The sequence shown here is derived from an EMBL/GenBank/DDBJ whole genome shotgun (WGS) entry which is preliminary data.</text>
</comment>
<feature type="coiled-coil region" evidence="1">
    <location>
        <begin position="19"/>
        <end position="60"/>
    </location>
</feature>
<keyword evidence="3" id="KW-1185">Reference proteome</keyword>
<dbReference type="Proteomes" id="UP000287166">
    <property type="component" value="Unassembled WGS sequence"/>
</dbReference>
<dbReference type="InParanoid" id="A0A401H6X1"/>
<proteinExistence type="predicted"/>
<dbReference type="RefSeq" id="XP_027621077.1">
    <property type="nucleotide sequence ID" value="XM_027765276.1"/>
</dbReference>
<reference evidence="2 3" key="1">
    <citation type="journal article" date="2018" name="Sci. Rep.">
        <title>Genome sequence of the cauliflower mushroom Sparassis crispa (Hanabiratake) and its association with beneficial usage.</title>
        <authorList>
            <person name="Kiyama R."/>
            <person name="Furutani Y."/>
            <person name="Kawaguchi K."/>
            <person name="Nakanishi T."/>
        </authorList>
    </citation>
    <scope>NUCLEOTIDE SEQUENCE [LARGE SCALE GENOMIC DNA]</scope>
</reference>
<protein>
    <submittedName>
        <fullName evidence="2">Uncharacterized protein</fullName>
    </submittedName>
</protein>
<evidence type="ECO:0000313" key="3">
    <source>
        <dbReference type="Proteomes" id="UP000287166"/>
    </source>
</evidence>